<evidence type="ECO:0000313" key="2">
    <source>
        <dbReference type="EMBL" id="RDX41173.1"/>
    </source>
</evidence>
<protein>
    <submittedName>
        <fullName evidence="2">Uncharacterized protein</fullName>
    </submittedName>
</protein>
<accession>A0A371CLL2</accession>
<dbReference type="EMBL" id="KZ857521">
    <property type="protein sequence ID" value="RDX41173.1"/>
    <property type="molecule type" value="Genomic_DNA"/>
</dbReference>
<evidence type="ECO:0000313" key="3">
    <source>
        <dbReference type="Proteomes" id="UP000256964"/>
    </source>
</evidence>
<gene>
    <name evidence="2" type="ORF">OH76DRAFT_1561728</name>
</gene>
<proteinExistence type="predicted"/>
<evidence type="ECO:0000256" key="1">
    <source>
        <dbReference type="SAM" id="MobiDB-lite"/>
    </source>
</evidence>
<dbReference type="Proteomes" id="UP000256964">
    <property type="component" value="Unassembled WGS sequence"/>
</dbReference>
<sequence>MFFASLQGSSASRPHGDDYAKPTWPDAATLHCQHLSELGSSPWRRHILDVNVDCGGPLRASTRLAPMNLAVNTFPQQTTVATPSDPAGIGALESSVYDPNLWHTLDARSQAPPPCRNDANASARVCPVSQVNRHHYMQPFDKIYNRVTRYADRRRQIPGVMRASSCVRQ</sequence>
<feature type="region of interest" description="Disordered" evidence="1">
    <location>
        <begin position="1"/>
        <end position="20"/>
    </location>
</feature>
<feature type="compositionally biased region" description="Polar residues" evidence="1">
    <location>
        <begin position="1"/>
        <end position="12"/>
    </location>
</feature>
<keyword evidence="3" id="KW-1185">Reference proteome</keyword>
<reference evidence="2 3" key="1">
    <citation type="journal article" date="2018" name="Biotechnol. Biofuels">
        <title>Integrative visual omics of the white-rot fungus Polyporus brumalis exposes the biotechnological potential of its oxidative enzymes for delignifying raw plant biomass.</title>
        <authorList>
            <person name="Miyauchi S."/>
            <person name="Rancon A."/>
            <person name="Drula E."/>
            <person name="Hage H."/>
            <person name="Chaduli D."/>
            <person name="Favel A."/>
            <person name="Grisel S."/>
            <person name="Henrissat B."/>
            <person name="Herpoel-Gimbert I."/>
            <person name="Ruiz-Duenas F.J."/>
            <person name="Chevret D."/>
            <person name="Hainaut M."/>
            <person name="Lin J."/>
            <person name="Wang M."/>
            <person name="Pangilinan J."/>
            <person name="Lipzen A."/>
            <person name="Lesage-Meessen L."/>
            <person name="Navarro D."/>
            <person name="Riley R."/>
            <person name="Grigoriev I.V."/>
            <person name="Zhou S."/>
            <person name="Raouche S."/>
            <person name="Rosso M.N."/>
        </authorList>
    </citation>
    <scope>NUCLEOTIDE SEQUENCE [LARGE SCALE GENOMIC DNA]</scope>
    <source>
        <strain evidence="2 3">BRFM 1820</strain>
    </source>
</reference>
<name>A0A371CLL2_9APHY</name>
<dbReference type="AlphaFoldDB" id="A0A371CLL2"/>
<organism evidence="2 3">
    <name type="scientific">Lentinus brumalis</name>
    <dbReference type="NCBI Taxonomy" id="2498619"/>
    <lineage>
        <taxon>Eukaryota</taxon>
        <taxon>Fungi</taxon>
        <taxon>Dikarya</taxon>
        <taxon>Basidiomycota</taxon>
        <taxon>Agaricomycotina</taxon>
        <taxon>Agaricomycetes</taxon>
        <taxon>Polyporales</taxon>
        <taxon>Polyporaceae</taxon>
        <taxon>Lentinus</taxon>
    </lineage>
</organism>